<dbReference type="AlphaFoldDB" id="A0A9D4GEA6"/>
<organism evidence="2 3">
    <name type="scientific">Dreissena polymorpha</name>
    <name type="common">Zebra mussel</name>
    <name type="synonym">Mytilus polymorpha</name>
    <dbReference type="NCBI Taxonomy" id="45954"/>
    <lineage>
        <taxon>Eukaryota</taxon>
        <taxon>Metazoa</taxon>
        <taxon>Spiralia</taxon>
        <taxon>Lophotrochozoa</taxon>
        <taxon>Mollusca</taxon>
        <taxon>Bivalvia</taxon>
        <taxon>Autobranchia</taxon>
        <taxon>Heteroconchia</taxon>
        <taxon>Euheterodonta</taxon>
        <taxon>Imparidentia</taxon>
        <taxon>Neoheterodontei</taxon>
        <taxon>Myida</taxon>
        <taxon>Dreissenoidea</taxon>
        <taxon>Dreissenidae</taxon>
        <taxon>Dreissena</taxon>
    </lineage>
</organism>
<sequence>MLPALFLLLVYNLCCTHAYSFHPERKDGIIGNDLLSKLLKRLDAKDDEIKELCGHLMRQEANINKLMMQIGEHHVDINELRKKLNDKDSAISEMDQIQKTPR</sequence>
<reference evidence="2" key="2">
    <citation type="submission" date="2020-11" db="EMBL/GenBank/DDBJ databases">
        <authorList>
            <person name="McCartney M.A."/>
            <person name="Auch B."/>
            <person name="Kono T."/>
            <person name="Mallez S."/>
            <person name="Becker A."/>
            <person name="Gohl D.M."/>
            <person name="Silverstein K.A.T."/>
            <person name="Koren S."/>
            <person name="Bechman K.B."/>
            <person name="Herman A."/>
            <person name="Abrahante J.E."/>
            <person name="Garbe J."/>
        </authorList>
    </citation>
    <scope>NUCLEOTIDE SEQUENCE</scope>
    <source>
        <strain evidence="2">Duluth1</strain>
        <tissue evidence="2">Whole animal</tissue>
    </source>
</reference>
<keyword evidence="1" id="KW-0732">Signal</keyword>
<evidence type="ECO:0000313" key="3">
    <source>
        <dbReference type="Proteomes" id="UP000828390"/>
    </source>
</evidence>
<accession>A0A9D4GEA6</accession>
<feature type="signal peptide" evidence="1">
    <location>
        <begin position="1"/>
        <end position="18"/>
    </location>
</feature>
<proteinExistence type="predicted"/>
<dbReference type="EMBL" id="JAIWYP010000006">
    <property type="protein sequence ID" value="KAH3815307.1"/>
    <property type="molecule type" value="Genomic_DNA"/>
</dbReference>
<dbReference type="Proteomes" id="UP000828390">
    <property type="component" value="Unassembled WGS sequence"/>
</dbReference>
<keyword evidence="3" id="KW-1185">Reference proteome</keyword>
<name>A0A9D4GEA6_DREPO</name>
<evidence type="ECO:0000256" key="1">
    <source>
        <dbReference type="SAM" id="SignalP"/>
    </source>
</evidence>
<comment type="caution">
    <text evidence="2">The sequence shown here is derived from an EMBL/GenBank/DDBJ whole genome shotgun (WGS) entry which is preliminary data.</text>
</comment>
<reference evidence="2" key="1">
    <citation type="journal article" date="2019" name="bioRxiv">
        <title>The Genome of the Zebra Mussel, Dreissena polymorpha: A Resource for Invasive Species Research.</title>
        <authorList>
            <person name="McCartney M.A."/>
            <person name="Auch B."/>
            <person name="Kono T."/>
            <person name="Mallez S."/>
            <person name="Zhang Y."/>
            <person name="Obille A."/>
            <person name="Becker A."/>
            <person name="Abrahante J.E."/>
            <person name="Garbe J."/>
            <person name="Badalamenti J.P."/>
            <person name="Herman A."/>
            <person name="Mangelson H."/>
            <person name="Liachko I."/>
            <person name="Sullivan S."/>
            <person name="Sone E.D."/>
            <person name="Koren S."/>
            <person name="Silverstein K.A.T."/>
            <person name="Beckman K.B."/>
            <person name="Gohl D.M."/>
        </authorList>
    </citation>
    <scope>NUCLEOTIDE SEQUENCE</scope>
    <source>
        <strain evidence="2">Duluth1</strain>
        <tissue evidence="2">Whole animal</tissue>
    </source>
</reference>
<feature type="chain" id="PRO_5038607490" evidence="1">
    <location>
        <begin position="19"/>
        <end position="102"/>
    </location>
</feature>
<gene>
    <name evidence="2" type="ORF">DPMN_143829</name>
</gene>
<evidence type="ECO:0000313" key="2">
    <source>
        <dbReference type="EMBL" id="KAH3815307.1"/>
    </source>
</evidence>
<protein>
    <submittedName>
        <fullName evidence="2">Uncharacterized protein</fullName>
    </submittedName>
</protein>